<name>A0A1I7Z2U1_9BILA</name>
<reference evidence="3" key="1">
    <citation type="submission" date="2016-11" db="UniProtKB">
        <authorList>
            <consortium name="WormBaseParasite"/>
        </authorList>
    </citation>
    <scope>IDENTIFICATION</scope>
</reference>
<evidence type="ECO:0000313" key="2">
    <source>
        <dbReference type="Proteomes" id="UP000095287"/>
    </source>
</evidence>
<proteinExistence type="predicted"/>
<feature type="chain" id="PRO_5009312904" evidence="1">
    <location>
        <begin position="18"/>
        <end position="193"/>
    </location>
</feature>
<dbReference type="AlphaFoldDB" id="A0A1I7Z2U1"/>
<evidence type="ECO:0000313" key="3">
    <source>
        <dbReference type="WBParaSite" id="L893_g22253.t1"/>
    </source>
</evidence>
<accession>A0A1I7Z2U1</accession>
<feature type="signal peptide" evidence="1">
    <location>
        <begin position="1"/>
        <end position="17"/>
    </location>
</feature>
<dbReference type="WBParaSite" id="L893_g22253.t1">
    <property type="protein sequence ID" value="L893_g22253.t1"/>
    <property type="gene ID" value="L893_g22253"/>
</dbReference>
<sequence length="193" mass="22182">MIAPVWSSLLLIYFAEASSFSDDLVYVYISGEVWTDECLGAGTNAEILLWLGTLDIKGNLTRLDGDINLNEQRSISAHSITHFAPKRVALDAREVEQCVEWGHDYCFPHADVLFVHFNGSSEFMPLWVPVHFIVRIEYEYKGVRYDFTTDHPMTHQCRGGLEEGWYQIGPRHGMFISLGKRKPEVGDWIRDWV</sequence>
<evidence type="ECO:0000256" key="1">
    <source>
        <dbReference type="SAM" id="SignalP"/>
    </source>
</evidence>
<dbReference type="Proteomes" id="UP000095287">
    <property type="component" value="Unplaced"/>
</dbReference>
<keyword evidence="1" id="KW-0732">Signal</keyword>
<keyword evidence="2" id="KW-1185">Reference proteome</keyword>
<organism evidence="2 3">
    <name type="scientific">Steinernema glaseri</name>
    <dbReference type="NCBI Taxonomy" id="37863"/>
    <lineage>
        <taxon>Eukaryota</taxon>
        <taxon>Metazoa</taxon>
        <taxon>Ecdysozoa</taxon>
        <taxon>Nematoda</taxon>
        <taxon>Chromadorea</taxon>
        <taxon>Rhabditida</taxon>
        <taxon>Tylenchina</taxon>
        <taxon>Panagrolaimomorpha</taxon>
        <taxon>Strongyloidoidea</taxon>
        <taxon>Steinernematidae</taxon>
        <taxon>Steinernema</taxon>
    </lineage>
</organism>
<protein>
    <submittedName>
        <fullName evidence="3">Lipase domain-containing protein</fullName>
    </submittedName>
</protein>